<evidence type="ECO:0000256" key="1">
    <source>
        <dbReference type="ARBA" id="ARBA00004442"/>
    </source>
</evidence>
<dbReference type="OrthoDB" id="9814637at2"/>
<dbReference type="Gene3D" id="1.20.1600.10">
    <property type="entry name" value="Outer membrane efflux proteins (OEP)"/>
    <property type="match status" value="1"/>
</dbReference>
<dbReference type="GO" id="GO:1990281">
    <property type="term" value="C:efflux pump complex"/>
    <property type="evidence" value="ECO:0007669"/>
    <property type="project" value="TreeGrafter"/>
</dbReference>
<accession>A0A4Q0YRR1</accession>
<dbReference type="AlphaFoldDB" id="A0A4Q0YRR1"/>
<dbReference type="InterPro" id="IPR003423">
    <property type="entry name" value="OMP_efflux"/>
</dbReference>
<dbReference type="EMBL" id="PEIB01000006">
    <property type="protein sequence ID" value="RXJ73822.1"/>
    <property type="molecule type" value="Genomic_DNA"/>
</dbReference>
<keyword evidence="10" id="KW-1185">Reference proteome</keyword>
<gene>
    <name evidence="9" type="ORF">CS022_07450</name>
</gene>
<dbReference type="PANTHER" id="PTHR30026">
    <property type="entry name" value="OUTER MEMBRANE PROTEIN TOLC"/>
    <property type="match status" value="1"/>
</dbReference>
<evidence type="ECO:0000313" key="9">
    <source>
        <dbReference type="EMBL" id="RXJ73822.1"/>
    </source>
</evidence>
<dbReference type="InterPro" id="IPR010130">
    <property type="entry name" value="T1SS_OMP_TolC"/>
</dbReference>
<keyword evidence="5" id="KW-0812">Transmembrane</keyword>
<keyword evidence="4" id="KW-1134">Transmembrane beta strand</keyword>
<keyword evidence="8" id="KW-0732">Signal</keyword>
<evidence type="ECO:0000256" key="4">
    <source>
        <dbReference type="ARBA" id="ARBA00022452"/>
    </source>
</evidence>
<dbReference type="Proteomes" id="UP000290287">
    <property type="component" value="Unassembled WGS sequence"/>
</dbReference>
<dbReference type="NCBIfam" id="TIGR01844">
    <property type="entry name" value="type_I_sec_TolC"/>
    <property type="match status" value="1"/>
</dbReference>
<comment type="subcellular location">
    <subcellularLocation>
        <location evidence="1">Cell outer membrane</location>
    </subcellularLocation>
</comment>
<evidence type="ECO:0000256" key="6">
    <source>
        <dbReference type="ARBA" id="ARBA00023136"/>
    </source>
</evidence>
<keyword evidence="7" id="KW-0998">Cell outer membrane</keyword>
<dbReference type="RefSeq" id="WP_129121754.1">
    <property type="nucleotide sequence ID" value="NZ_PEIB01000006.1"/>
</dbReference>
<dbReference type="GO" id="GO:0015288">
    <property type="term" value="F:porin activity"/>
    <property type="evidence" value="ECO:0007669"/>
    <property type="project" value="TreeGrafter"/>
</dbReference>
<evidence type="ECO:0000256" key="7">
    <source>
        <dbReference type="ARBA" id="ARBA00023237"/>
    </source>
</evidence>
<comment type="similarity">
    <text evidence="2">Belongs to the outer membrane factor (OMF) (TC 1.B.17) family.</text>
</comment>
<name>A0A4Q0YRR1_9GAMM</name>
<evidence type="ECO:0000256" key="3">
    <source>
        <dbReference type="ARBA" id="ARBA00022448"/>
    </source>
</evidence>
<evidence type="ECO:0000256" key="5">
    <source>
        <dbReference type="ARBA" id="ARBA00022692"/>
    </source>
</evidence>
<proteinExistence type="inferred from homology"/>
<comment type="caution">
    <text evidence="9">The sequence shown here is derived from an EMBL/GenBank/DDBJ whole genome shotgun (WGS) entry which is preliminary data.</text>
</comment>
<keyword evidence="6" id="KW-0472">Membrane</keyword>
<dbReference type="GO" id="GO:0009279">
    <property type="term" value="C:cell outer membrane"/>
    <property type="evidence" value="ECO:0007669"/>
    <property type="project" value="UniProtKB-SubCell"/>
</dbReference>
<evidence type="ECO:0000256" key="8">
    <source>
        <dbReference type="SAM" id="SignalP"/>
    </source>
</evidence>
<keyword evidence="3" id="KW-0813">Transport</keyword>
<feature type="chain" id="PRO_5020699078" evidence="8">
    <location>
        <begin position="30"/>
        <end position="464"/>
    </location>
</feature>
<dbReference type="PANTHER" id="PTHR30026:SF22">
    <property type="entry name" value="OUTER MEMBRANE EFFLUX PROTEIN"/>
    <property type="match status" value="1"/>
</dbReference>
<sequence>MKIHGRQKAQVKALFVAASTLLATSSVSAQSLEQAVATALDKSPEIRQTFNQLKSWDERVNQASASYYPTISATASVGQEWTNSPSTRRDAETYGRDENRDLTRSDIGLTLNQLLFDGFATPNNVDRNKHEAEAEKWKLYSLAEDKALEVSRVYLDYLKAKQVVELAQLNTKNHKQIYRSVKEKARSGFSSSVDLSQVSGRMAKANANLLVAENNYADALATYQKLTGKEPMNTRRPVPDAVMIPDSLQKVIELVRTKHPLLISANSDIKAATEARDIARSHYFPRVELEVSANWNDNVSGVDGLKPTDVGGENENVQALVRFKYDLFSGGANTSKEREAAYDMNIAKQTRHKAVEDAVENATFAWNSRSFLNQQLPLLREHVGYATEARDAYREQFKLGQKSLLDILDSENELFEARKAYVSADYEELAQQYRLFSVTGQLLAALRITTPTLWQNEARLAGVN</sequence>
<dbReference type="Pfam" id="PF02321">
    <property type="entry name" value="OEP"/>
    <property type="match status" value="2"/>
</dbReference>
<reference evidence="9 10" key="1">
    <citation type="submission" date="2017-10" db="EMBL/GenBank/DDBJ databases">
        <title>Nyctiphanis sp. nov., isolated from the stomach of the euphausiid Nyctiphanes simplex (Hansen, 1911) in the Gulf of California.</title>
        <authorList>
            <person name="Gomez-Gil B."/>
            <person name="Aguilar-Mendez M."/>
            <person name="Lopez-Cortes A."/>
            <person name="Gomez-Gutierrez J."/>
            <person name="Roque A."/>
            <person name="Lang E."/>
            <person name="Gonzalez-Castillo A."/>
        </authorList>
    </citation>
    <scope>NUCLEOTIDE SEQUENCE [LARGE SCALE GENOMIC DNA]</scope>
    <source>
        <strain evidence="9 10">CAIM 600</strain>
    </source>
</reference>
<dbReference type="GO" id="GO:0015562">
    <property type="term" value="F:efflux transmembrane transporter activity"/>
    <property type="evidence" value="ECO:0007669"/>
    <property type="project" value="InterPro"/>
</dbReference>
<feature type="signal peptide" evidence="8">
    <location>
        <begin position="1"/>
        <end position="29"/>
    </location>
</feature>
<protein>
    <submittedName>
        <fullName evidence="9">Channel protein TolC</fullName>
    </submittedName>
</protein>
<dbReference type="SUPFAM" id="SSF56954">
    <property type="entry name" value="Outer membrane efflux proteins (OEP)"/>
    <property type="match status" value="1"/>
</dbReference>
<organism evidence="9 10">
    <name type="scientific">Veronia nyctiphanis</name>
    <dbReference type="NCBI Taxonomy" id="1278244"/>
    <lineage>
        <taxon>Bacteria</taxon>
        <taxon>Pseudomonadati</taxon>
        <taxon>Pseudomonadota</taxon>
        <taxon>Gammaproteobacteria</taxon>
        <taxon>Vibrionales</taxon>
        <taxon>Vibrionaceae</taxon>
        <taxon>Veronia</taxon>
    </lineage>
</organism>
<evidence type="ECO:0000313" key="10">
    <source>
        <dbReference type="Proteomes" id="UP000290287"/>
    </source>
</evidence>
<evidence type="ECO:0000256" key="2">
    <source>
        <dbReference type="ARBA" id="ARBA00007613"/>
    </source>
</evidence>
<dbReference type="InterPro" id="IPR051906">
    <property type="entry name" value="TolC-like"/>
</dbReference>